<evidence type="ECO:0000256" key="5">
    <source>
        <dbReference type="ARBA" id="ARBA00022490"/>
    </source>
</evidence>
<keyword evidence="7" id="KW-0560">Oxidoreductase</keyword>
<dbReference type="EC" id="1.1.1.45" evidence="9"/>
<dbReference type="InterPro" id="IPR036291">
    <property type="entry name" value="NAD(P)-bd_dom_sf"/>
</dbReference>
<dbReference type="Pfam" id="PF02737">
    <property type="entry name" value="3HCDH_N"/>
    <property type="match status" value="1"/>
</dbReference>
<comment type="similarity">
    <text evidence="3">Belongs to the 3-hydroxyacyl-CoA dehydrogenase family.</text>
</comment>
<dbReference type="PIRSF" id="PIRSF000105">
    <property type="entry name" value="HCDH"/>
    <property type="match status" value="1"/>
</dbReference>
<dbReference type="Pfam" id="PF00725">
    <property type="entry name" value="3HCDH"/>
    <property type="match status" value="1"/>
</dbReference>
<comment type="caution">
    <text evidence="13">The sequence shown here is derived from an EMBL/GenBank/DDBJ whole genome shotgun (WGS) entry which is preliminary data.</text>
</comment>
<dbReference type="Gene3D" id="3.40.50.720">
    <property type="entry name" value="NAD(P)-binding Rossmann-like Domain"/>
    <property type="match status" value="1"/>
</dbReference>
<evidence type="ECO:0000256" key="10">
    <source>
        <dbReference type="ARBA" id="ARBA00042709"/>
    </source>
</evidence>
<evidence type="ECO:0000256" key="8">
    <source>
        <dbReference type="ARBA" id="ARBA00023027"/>
    </source>
</evidence>
<evidence type="ECO:0000313" key="13">
    <source>
        <dbReference type="EMBL" id="MDT8902001.1"/>
    </source>
</evidence>
<dbReference type="InterPro" id="IPR006180">
    <property type="entry name" value="3-OHacyl-CoA_DH_CS"/>
</dbReference>
<dbReference type="Proteomes" id="UP001254848">
    <property type="component" value="Unassembled WGS sequence"/>
</dbReference>
<evidence type="ECO:0000256" key="6">
    <source>
        <dbReference type="ARBA" id="ARBA00022553"/>
    </source>
</evidence>
<evidence type="ECO:0000256" key="7">
    <source>
        <dbReference type="ARBA" id="ARBA00023002"/>
    </source>
</evidence>
<comment type="subunit">
    <text evidence="4">Homodimer.</text>
</comment>
<evidence type="ECO:0000256" key="2">
    <source>
        <dbReference type="ARBA" id="ARBA00005086"/>
    </source>
</evidence>
<proteinExistence type="inferred from homology"/>
<dbReference type="SUPFAM" id="SSF48179">
    <property type="entry name" value="6-phosphogluconate dehydrogenase C-terminal domain-like"/>
    <property type="match status" value="1"/>
</dbReference>
<evidence type="ECO:0000256" key="3">
    <source>
        <dbReference type="ARBA" id="ARBA00009463"/>
    </source>
</evidence>
<comment type="subcellular location">
    <subcellularLocation>
        <location evidence="1">Cytoplasm</location>
    </subcellularLocation>
</comment>
<name>A0ABU3P1Q4_9FIRM</name>
<dbReference type="PANTHER" id="PTHR48075">
    <property type="entry name" value="3-HYDROXYACYL-COA DEHYDROGENASE FAMILY PROTEIN"/>
    <property type="match status" value="1"/>
</dbReference>
<accession>A0ABU3P1Q4</accession>
<dbReference type="InterPro" id="IPR013328">
    <property type="entry name" value="6PGD_dom2"/>
</dbReference>
<keyword evidence="5" id="KW-0963">Cytoplasm</keyword>
<organism evidence="13 14">
    <name type="scientific">Anaeroselena agilis</name>
    <dbReference type="NCBI Taxonomy" id="3063788"/>
    <lineage>
        <taxon>Bacteria</taxon>
        <taxon>Bacillati</taxon>
        <taxon>Bacillota</taxon>
        <taxon>Negativicutes</taxon>
        <taxon>Acetonemataceae</taxon>
        <taxon>Anaeroselena</taxon>
    </lineage>
</organism>
<sequence length="315" mass="33306">MNDIKTICSVGTGTMGPYMAALFALAGYDVRMYGRSAPSVEQGFRGVCACLESCREHGLVTSEQIPAAVARIQGTADLAEAAAGADFVMESVSEDLAVKREVFAALEALCPTHAIFASNTSGLSPTAIASGLVNPERFVAAHFLNPPHLMAIVEVVPGEATSPATVDAACELLKKIGKIPVTLKREALGFIANRLQFALLREALHLVDQGIATAETVDTTLKHLSRRLSATGPLETADLGGLDVFHSIAAYLLPDLNASTAPPPALAAARERGDLGAKTGRGFYDWSDAARLAAVKKHRETILAEWLRRDKTSLS</sequence>
<dbReference type="RefSeq" id="WP_413780494.1">
    <property type="nucleotide sequence ID" value="NZ_JAUOZS010000001.1"/>
</dbReference>
<dbReference type="Gene3D" id="1.10.1040.10">
    <property type="entry name" value="N-(1-d-carboxylethyl)-l-norvaline Dehydrogenase, domain 2"/>
    <property type="match status" value="1"/>
</dbReference>
<keyword evidence="8" id="KW-0520">NAD</keyword>
<dbReference type="InterPro" id="IPR008927">
    <property type="entry name" value="6-PGluconate_DH-like_C_sf"/>
</dbReference>
<keyword evidence="6" id="KW-0597">Phosphoprotein</keyword>
<dbReference type="PANTHER" id="PTHR48075:SF1">
    <property type="entry name" value="LAMBDA-CRYSTALLIN HOMOLOG"/>
    <property type="match status" value="1"/>
</dbReference>
<evidence type="ECO:0000256" key="9">
    <source>
        <dbReference type="ARBA" id="ARBA00038962"/>
    </source>
</evidence>
<evidence type="ECO:0000256" key="1">
    <source>
        <dbReference type="ARBA" id="ARBA00004496"/>
    </source>
</evidence>
<evidence type="ECO:0000259" key="12">
    <source>
        <dbReference type="Pfam" id="PF02737"/>
    </source>
</evidence>
<evidence type="ECO:0000313" key="14">
    <source>
        <dbReference type="Proteomes" id="UP001254848"/>
    </source>
</evidence>
<evidence type="ECO:0000256" key="4">
    <source>
        <dbReference type="ARBA" id="ARBA00011738"/>
    </source>
</evidence>
<dbReference type="SUPFAM" id="SSF51735">
    <property type="entry name" value="NAD(P)-binding Rossmann-fold domains"/>
    <property type="match status" value="1"/>
</dbReference>
<protein>
    <recommendedName>
        <fullName evidence="10">L-gulonate 3-dehydrogenase</fullName>
        <ecNumber evidence="9">1.1.1.45</ecNumber>
    </recommendedName>
    <alternativeName>
        <fullName evidence="10">L-gulonate 3-dehydrogenase</fullName>
    </alternativeName>
</protein>
<dbReference type="EMBL" id="JAUOZS010000001">
    <property type="protein sequence ID" value="MDT8902001.1"/>
    <property type="molecule type" value="Genomic_DNA"/>
</dbReference>
<dbReference type="InterPro" id="IPR006176">
    <property type="entry name" value="3-OHacyl-CoA_DH_NAD-bd"/>
</dbReference>
<reference evidence="13 14" key="1">
    <citation type="submission" date="2023-07" db="EMBL/GenBank/DDBJ databases">
        <title>The novel representative of Negativicutes class, Anaeroselena agilis gen. nov. sp. nov.</title>
        <authorList>
            <person name="Prokofeva M.I."/>
            <person name="Elcheninov A.G."/>
            <person name="Klyukina A."/>
            <person name="Kublanov I.V."/>
            <person name="Frolov E.N."/>
            <person name="Podosokorskaya O.A."/>
        </authorList>
    </citation>
    <scope>NUCLEOTIDE SEQUENCE [LARGE SCALE GENOMIC DNA]</scope>
    <source>
        <strain evidence="13 14">4137-cl</strain>
    </source>
</reference>
<dbReference type="InterPro" id="IPR006108">
    <property type="entry name" value="3HC_DH_C"/>
</dbReference>
<feature type="domain" description="3-hydroxyacyl-CoA dehydrogenase C-terminal" evidence="11">
    <location>
        <begin position="189"/>
        <end position="286"/>
    </location>
</feature>
<evidence type="ECO:0000259" key="11">
    <source>
        <dbReference type="Pfam" id="PF00725"/>
    </source>
</evidence>
<dbReference type="InterPro" id="IPR022694">
    <property type="entry name" value="3-OHacyl-CoA_DH"/>
</dbReference>
<comment type="pathway">
    <text evidence="2">Lipid metabolism; butanoate metabolism.</text>
</comment>
<dbReference type="PROSITE" id="PS00067">
    <property type="entry name" value="3HCDH"/>
    <property type="match status" value="1"/>
</dbReference>
<keyword evidence="14" id="KW-1185">Reference proteome</keyword>
<gene>
    <name evidence="13" type="ORF">Q4T40_12165</name>
</gene>
<feature type="domain" description="3-hydroxyacyl-CoA dehydrogenase NAD binding" evidence="12">
    <location>
        <begin position="7"/>
        <end position="184"/>
    </location>
</feature>